<sequence length="128" mass="14364">MLIKDLLNDLGPSNYAIPIPNVSGIGFVHQTSVTKDLLENATEWCCYQRNNDLGLYNDDLRYKSTKVGERDQHFMKPDRETLFDIIVVGGCSPIPKQLRSVDGKAANFLYVKELLDIGCAPISNMTKE</sequence>
<dbReference type="Gene3D" id="3.30.710.10">
    <property type="entry name" value="Potassium Channel Kv1.1, Chain A"/>
    <property type="match status" value="1"/>
</dbReference>
<evidence type="ECO:0000313" key="3">
    <source>
        <dbReference type="Proteomes" id="UP000191672"/>
    </source>
</evidence>
<dbReference type="EMBL" id="MDYN01000213">
    <property type="protein sequence ID" value="OQD73313.1"/>
    <property type="molecule type" value="Genomic_DNA"/>
</dbReference>
<proteinExistence type="predicted"/>
<reference evidence="2" key="1">
    <citation type="submission" date="2016-08" db="EMBL/GenBank/DDBJ databases">
        <title>Uncovering the secondary metabolism of Penicillium species provides insights into the evolution of 6-MSA pathways.</title>
        <authorList>
            <person name="Nielsen J.C."/>
            <person name="Nielsen J."/>
        </authorList>
    </citation>
    <scope>NUCLEOTIDE SEQUENCE [LARGE SCALE GENOMIC DNA]</scope>
    <source>
        <strain evidence="2">IBT 31811</strain>
    </source>
</reference>
<evidence type="ECO:0000313" key="1">
    <source>
        <dbReference type="EMBL" id="OQD73313.1"/>
    </source>
</evidence>
<dbReference type="AlphaFoldDB" id="A0A1V6PK48"/>
<organism evidence="2 3">
    <name type="scientific">Penicillium antarcticum</name>
    <dbReference type="NCBI Taxonomy" id="416450"/>
    <lineage>
        <taxon>Eukaryota</taxon>
        <taxon>Fungi</taxon>
        <taxon>Dikarya</taxon>
        <taxon>Ascomycota</taxon>
        <taxon>Pezizomycotina</taxon>
        <taxon>Eurotiomycetes</taxon>
        <taxon>Eurotiomycetidae</taxon>
        <taxon>Eurotiales</taxon>
        <taxon>Aspergillaceae</taxon>
        <taxon>Penicillium</taxon>
    </lineage>
</organism>
<dbReference type="EMBL" id="MDYN01000105">
    <property type="protein sequence ID" value="OQD77408.1"/>
    <property type="molecule type" value="Genomic_DNA"/>
</dbReference>
<name>A0A1V6PK48_9EURO</name>
<dbReference type="InterPro" id="IPR011333">
    <property type="entry name" value="SKP1/BTB/POZ_sf"/>
</dbReference>
<keyword evidence="3" id="KW-1185">Reference proteome</keyword>
<accession>A0A1V6PK48</accession>
<dbReference type="Proteomes" id="UP000191672">
    <property type="component" value="Unassembled WGS sequence"/>
</dbReference>
<comment type="caution">
    <text evidence="2">The sequence shown here is derived from an EMBL/GenBank/DDBJ whole genome shotgun (WGS) entry which is preliminary data.</text>
</comment>
<gene>
    <name evidence="2" type="ORF">PENANT_c105G03091</name>
    <name evidence="1" type="ORF">PENANT_c213G01671</name>
</gene>
<evidence type="ECO:0000313" key="2">
    <source>
        <dbReference type="EMBL" id="OQD77408.1"/>
    </source>
</evidence>
<dbReference type="STRING" id="416450.A0A1V6PK48"/>
<protein>
    <submittedName>
        <fullName evidence="2">Uncharacterized protein</fullName>
    </submittedName>
</protein>
<reference evidence="3" key="2">
    <citation type="journal article" date="2017" name="Nat. Microbiol.">
        <title>Global analysis of biosynthetic gene clusters reveals vast potential of secondary metabolite production in Penicillium species.</title>
        <authorList>
            <person name="Nielsen J.C."/>
            <person name="Grijseels S."/>
            <person name="Prigent S."/>
            <person name="Ji B."/>
            <person name="Dainat J."/>
            <person name="Nielsen K.F."/>
            <person name="Frisvad J.C."/>
            <person name="Workman M."/>
            <person name="Nielsen J."/>
        </authorList>
    </citation>
    <scope>NUCLEOTIDE SEQUENCE [LARGE SCALE GENOMIC DNA]</scope>
    <source>
        <strain evidence="3">IBT 31811</strain>
    </source>
</reference>